<accession>Q08UC9</accession>
<dbReference type="AlphaFoldDB" id="Q08UC9"/>
<evidence type="ECO:0000313" key="3">
    <source>
        <dbReference type="Proteomes" id="UP000032702"/>
    </source>
</evidence>
<evidence type="ECO:0000256" key="1">
    <source>
        <dbReference type="SAM" id="MobiDB-lite"/>
    </source>
</evidence>
<gene>
    <name evidence="2" type="ORF">STIAU_7124</name>
</gene>
<feature type="non-terminal residue" evidence="2">
    <location>
        <position position="75"/>
    </location>
</feature>
<sequence>MRTRSCPLSGSSSTRMGKRPWSSGMRSLGLETWKAPAAMKSMWSVFTCPYLVLMVEPSTMGRMSRWTPSRETSGP</sequence>
<name>Q08UC9_STIAD</name>
<organism evidence="2 3">
    <name type="scientific">Stigmatella aurantiaca (strain DW4/3-1)</name>
    <dbReference type="NCBI Taxonomy" id="378806"/>
    <lineage>
        <taxon>Bacteria</taxon>
        <taxon>Pseudomonadati</taxon>
        <taxon>Myxococcota</taxon>
        <taxon>Myxococcia</taxon>
        <taxon>Myxococcales</taxon>
        <taxon>Cystobacterineae</taxon>
        <taxon>Archangiaceae</taxon>
        <taxon>Stigmatella</taxon>
    </lineage>
</organism>
<evidence type="ECO:0000313" key="2">
    <source>
        <dbReference type="EMBL" id="EAU64098.1"/>
    </source>
</evidence>
<comment type="caution">
    <text evidence="2">The sequence shown here is derived from an EMBL/GenBank/DDBJ whole genome shotgun (WGS) entry which is preliminary data.</text>
</comment>
<dbReference type="Proteomes" id="UP000032702">
    <property type="component" value="Unassembled WGS sequence"/>
</dbReference>
<dbReference type="EMBL" id="AAMD01000130">
    <property type="protein sequence ID" value="EAU64098.1"/>
    <property type="molecule type" value="Genomic_DNA"/>
</dbReference>
<reference evidence="2 3" key="1">
    <citation type="submission" date="2006-04" db="EMBL/GenBank/DDBJ databases">
        <authorList>
            <person name="Nierman W.C."/>
        </authorList>
    </citation>
    <scope>NUCLEOTIDE SEQUENCE [LARGE SCALE GENOMIC DNA]</scope>
    <source>
        <strain evidence="2 3">DW4/3-1</strain>
    </source>
</reference>
<feature type="compositionally biased region" description="Polar residues" evidence="1">
    <location>
        <begin position="1"/>
        <end position="15"/>
    </location>
</feature>
<feature type="region of interest" description="Disordered" evidence="1">
    <location>
        <begin position="1"/>
        <end position="25"/>
    </location>
</feature>
<proteinExistence type="predicted"/>
<protein>
    <submittedName>
        <fullName evidence="2">Uncharacterized protein</fullName>
    </submittedName>
</protein>